<accession>A0ABT7M3I6</accession>
<gene>
    <name evidence="1" type="ORF">QQ055_09145</name>
</gene>
<dbReference type="Proteomes" id="UP001230986">
    <property type="component" value="Unassembled WGS sequence"/>
</dbReference>
<dbReference type="RefSeq" id="WP_286004596.1">
    <property type="nucleotide sequence ID" value="NZ_JASVEJ010000035.1"/>
</dbReference>
<name>A0ABT7M3I6_9CYAN</name>
<reference evidence="1 2" key="1">
    <citation type="submission" date="2023-06" db="EMBL/GenBank/DDBJ databases">
        <title>Whole genome sequence of Oscillatoria calcuttensis NRMC-F 0142.</title>
        <authorList>
            <person name="Shakena Fathima T."/>
            <person name="Muralitharan G."/>
            <person name="Thajuddin N."/>
        </authorList>
    </citation>
    <scope>NUCLEOTIDE SEQUENCE [LARGE SCALE GENOMIC DNA]</scope>
    <source>
        <strain evidence="1 2">NRMC-F 0142</strain>
    </source>
</reference>
<evidence type="ECO:0000313" key="2">
    <source>
        <dbReference type="Proteomes" id="UP001230986"/>
    </source>
</evidence>
<comment type="caution">
    <text evidence="1">The sequence shown here is derived from an EMBL/GenBank/DDBJ whole genome shotgun (WGS) entry which is preliminary data.</text>
</comment>
<sequence length="45" mass="5086">MGFVPQPNLHDDLDCQSTSLAPAIALPQYKPFDRDRLDINTEKVD</sequence>
<dbReference type="EMBL" id="JASVEJ010000035">
    <property type="protein sequence ID" value="MDL5057616.1"/>
    <property type="molecule type" value="Genomic_DNA"/>
</dbReference>
<proteinExistence type="predicted"/>
<organism evidence="1 2">
    <name type="scientific">Geitlerinema calcuttense NRMC-F 0142</name>
    <dbReference type="NCBI Taxonomy" id="2922238"/>
    <lineage>
        <taxon>Bacteria</taxon>
        <taxon>Bacillati</taxon>
        <taxon>Cyanobacteriota</taxon>
        <taxon>Cyanophyceae</taxon>
        <taxon>Geitlerinematales</taxon>
        <taxon>Geitlerinemataceae</taxon>
        <taxon>Geitlerinema</taxon>
    </lineage>
</organism>
<keyword evidence="2" id="KW-1185">Reference proteome</keyword>
<evidence type="ECO:0000313" key="1">
    <source>
        <dbReference type="EMBL" id="MDL5057616.1"/>
    </source>
</evidence>
<protein>
    <submittedName>
        <fullName evidence="1">Uncharacterized protein</fullName>
    </submittedName>
</protein>